<feature type="compositionally biased region" description="Basic residues" evidence="3">
    <location>
        <begin position="280"/>
        <end position="299"/>
    </location>
</feature>
<proteinExistence type="inferred from homology"/>
<name>A0A916VEY0_9BACL</name>
<feature type="domain" description="Ku" evidence="4">
    <location>
        <begin position="52"/>
        <end position="180"/>
    </location>
</feature>
<dbReference type="PANTHER" id="PTHR41251">
    <property type="entry name" value="NON-HOMOLOGOUS END JOINING PROTEIN KU"/>
    <property type="match status" value="1"/>
</dbReference>
<keyword evidence="6" id="KW-1185">Reference proteome</keyword>
<dbReference type="Gene3D" id="2.40.290.10">
    <property type="match status" value="1"/>
</dbReference>
<dbReference type="HAMAP" id="MF_01875">
    <property type="entry name" value="Prokaryotic_Ku"/>
    <property type="match status" value="1"/>
</dbReference>
<dbReference type="PANTHER" id="PTHR41251:SF1">
    <property type="entry name" value="NON-HOMOLOGOUS END JOINING PROTEIN KU"/>
    <property type="match status" value="1"/>
</dbReference>
<keyword evidence="2" id="KW-0234">DNA repair</keyword>
<reference evidence="5" key="1">
    <citation type="submission" date="2020-08" db="EMBL/GenBank/DDBJ databases">
        <authorList>
            <person name="Uke A."/>
            <person name="Chhe C."/>
            <person name="Baramee S."/>
            <person name="Kosugi A."/>
        </authorList>
    </citation>
    <scope>NUCLEOTIDE SEQUENCE</scope>
    <source>
        <strain evidence="5">DA-C8</strain>
    </source>
</reference>
<feature type="region of interest" description="Disordered" evidence="3">
    <location>
        <begin position="257"/>
        <end position="299"/>
    </location>
</feature>
<keyword evidence="1 2" id="KW-0238">DNA-binding</keyword>
<dbReference type="GO" id="GO:0006310">
    <property type="term" value="P:DNA recombination"/>
    <property type="evidence" value="ECO:0007669"/>
    <property type="project" value="UniProtKB-KW"/>
</dbReference>
<comment type="caution">
    <text evidence="5">The sequence shown here is derived from an EMBL/GenBank/DDBJ whole genome shotgun (WGS) entry which is preliminary data.</text>
</comment>
<evidence type="ECO:0000256" key="3">
    <source>
        <dbReference type="SAM" id="MobiDB-lite"/>
    </source>
</evidence>
<dbReference type="EMBL" id="BMAQ01000003">
    <property type="protein sequence ID" value="GFR37084.1"/>
    <property type="molecule type" value="Genomic_DNA"/>
</dbReference>
<keyword evidence="2" id="KW-0233">DNA recombination</keyword>
<accession>A0A916VEY0</accession>
<dbReference type="CDD" id="cd00789">
    <property type="entry name" value="KU_like"/>
    <property type="match status" value="1"/>
</dbReference>
<evidence type="ECO:0000313" key="6">
    <source>
        <dbReference type="Proteomes" id="UP000654993"/>
    </source>
</evidence>
<dbReference type="InterPro" id="IPR006164">
    <property type="entry name" value="DNA_bd_Ku70/Ku80"/>
</dbReference>
<dbReference type="InterPro" id="IPR009187">
    <property type="entry name" value="Prok_Ku"/>
</dbReference>
<reference evidence="5" key="2">
    <citation type="journal article" date="2021" name="Data Brief">
        <title>Draft genome sequence data of the facultative, thermophilic, xylanolytic bacterium Paenibacillus sp. strain DA-C8.</title>
        <authorList>
            <person name="Chhe C."/>
            <person name="Uke A."/>
            <person name="Baramee S."/>
            <person name="Ungkulpasvich U."/>
            <person name="Tachaapaikoon C."/>
            <person name="Pason P."/>
            <person name="Waeonukul R."/>
            <person name="Ratanakhanokchai K."/>
            <person name="Kosugi A."/>
        </authorList>
    </citation>
    <scope>NUCLEOTIDE SEQUENCE</scope>
    <source>
        <strain evidence="5">DA-C8</strain>
    </source>
</reference>
<dbReference type="GO" id="GO:0003690">
    <property type="term" value="F:double-stranded DNA binding"/>
    <property type="evidence" value="ECO:0007669"/>
    <property type="project" value="UniProtKB-UniRule"/>
</dbReference>
<gene>
    <name evidence="2 5" type="primary">ku</name>
    <name evidence="5" type="ORF">PRECH8_03800</name>
</gene>
<organism evidence="5 6">
    <name type="scientific">Insulibacter thermoxylanivorax</name>
    <dbReference type="NCBI Taxonomy" id="2749268"/>
    <lineage>
        <taxon>Bacteria</taxon>
        <taxon>Bacillati</taxon>
        <taxon>Bacillota</taxon>
        <taxon>Bacilli</taxon>
        <taxon>Bacillales</taxon>
        <taxon>Paenibacillaceae</taxon>
        <taxon>Insulibacter</taxon>
    </lineage>
</organism>
<sequence>MHTIWKGAISFGLVNIPVKMYAATEEKDISMRYLHSKCGTPLSYVRKCPNCEVEVAWEEIQKGYEYEKGKFILIDKEELDQLKTDTSREIQILDFVRLSEIDPIYFQKTYYLGPGDTGVNAYSLLMQALNNSGKIGIAKVTMRSKTTLAAIRIIDNCIAMETIFFPDEIRPVHQVPNLPEKTEVSDKELQMAEMLIEQLTTPFDPAKYRDDYRERLLGLIESKMKGEEFKVAPDTPQTNVVDLMAALQASLEAVQPKLDPKAAADPGSGEDAKPAAAAKKTTKAKTAKTTRKKTARKAT</sequence>
<dbReference type="InterPro" id="IPR016194">
    <property type="entry name" value="SPOC-like_C_dom_sf"/>
</dbReference>
<dbReference type="Pfam" id="PF02735">
    <property type="entry name" value="Ku"/>
    <property type="match status" value="1"/>
</dbReference>
<dbReference type="SUPFAM" id="SSF100939">
    <property type="entry name" value="SPOC domain-like"/>
    <property type="match status" value="1"/>
</dbReference>
<evidence type="ECO:0000256" key="1">
    <source>
        <dbReference type="ARBA" id="ARBA00023125"/>
    </source>
</evidence>
<dbReference type="Proteomes" id="UP000654993">
    <property type="component" value="Unassembled WGS sequence"/>
</dbReference>
<dbReference type="NCBIfam" id="TIGR02772">
    <property type="entry name" value="Ku_bact"/>
    <property type="match status" value="1"/>
</dbReference>
<comment type="similarity">
    <text evidence="2">Belongs to the prokaryotic Ku family.</text>
</comment>
<dbReference type="RefSeq" id="WP_200965382.1">
    <property type="nucleotide sequence ID" value="NZ_BMAQ01000003.1"/>
</dbReference>
<dbReference type="AlphaFoldDB" id="A0A916VEY0"/>
<dbReference type="PIRSF" id="PIRSF006493">
    <property type="entry name" value="Prok_Ku"/>
    <property type="match status" value="1"/>
</dbReference>
<dbReference type="SMART" id="SM00559">
    <property type="entry name" value="Ku78"/>
    <property type="match status" value="1"/>
</dbReference>
<evidence type="ECO:0000259" key="4">
    <source>
        <dbReference type="SMART" id="SM00559"/>
    </source>
</evidence>
<protein>
    <recommendedName>
        <fullName evidence="2">Non-homologous end joining protein Ku</fullName>
    </recommendedName>
</protein>
<dbReference type="GO" id="GO:0006303">
    <property type="term" value="P:double-strand break repair via nonhomologous end joining"/>
    <property type="evidence" value="ECO:0007669"/>
    <property type="project" value="UniProtKB-UniRule"/>
</dbReference>
<keyword evidence="2" id="KW-0227">DNA damage</keyword>
<comment type="function">
    <text evidence="2">With LigD forms a non-homologous end joining (NHEJ) DNA repair enzyme, which repairs dsDNA breaks with reduced fidelity. Binds linear dsDNA with 5'- and 3'- overhangs but not closed circular dsDNA nor ssDNA. Recruits and stimulates the ligase activity of LigD.</text>
</comment>
<evidence type="ECO:0000256" key="2">
    <source>
        <dbReference type="HAMAP-Rule" id="MF_01875"/>
    </source>
</evidence>
<comment type="subunit">
    <text evidence="2">Homodimer. Interacts with LigD.</text>
</comment>
<evidence type="ECO:0000313" key="5">
    <source>
        <dbReference type="EMBL" id="GFR37084.1"/>
    </source>
</evidence>